<dbReference type="InterPro" id="IPR032755">
    <property type="entry name" value="TSNAXIP1_N"/>
</dbReference>
<comment type="caution">
    <text evidence="6">The sequence shown here is derived from an EMBL/GenBank/DDBJ whole genome shotgun (WGS) entry which is preliminary data.</text>
</comment>
<dbReference type="OrthoDB" id="10024479at2759"/>
<protein>
    <recommendedName>
        <fullName evidence="4">Translin-associated factor X-interacting protein 1 N-terminal domain-containing protein</fullName>
    </recommendedName>
</protein>
<dbReference type="Proteomes" id="UP000663828">
    <property type="component" value="Unassembled WGS sequence"/>
</dbReference>
<dbReference type="EMBL" id="CAJNOJ010000184">
    <property type="protein sequence ID" value="CAF1257343.1"/>
    <property type="molecule type" value="Genomic_DNA"/>
</dbReference>
<evidence type="ECO:0000313" key="6">
    <source>
        <dbReference type="EMBL" id="CAF1456745.1"/>
    </source>
</evidence>
<evidence type="ECO:0000256" key="3">
    <source>
        <dbReference type="SAM" id="MobiDB-lite"/>
    </source>
</evidence>
<keyword evidence="7" id="KW-1185">Reference proteome</keyword>
<feature type="region of interest" description="Disordered" evidence="3">
    <location>
        <begin position="91"/>
        <end position="111"/>
    </location>
</feature>
<dbReference type="PANTHER" id="PTHR34916">
    <property type="entry name" value="GI:13385330"/>
    <property type="match status" value="1"/>
</dbReference>
<reference evidence="6" key="1">
    <citation type="submission" date="2021-02" db="EMBL/GenBank/DDBJ databases">
        <authorList>
            <person name="Nowell W R."/>
        </authorList>
    </citation>
    <scope>NUCLEOTIDE SEQUENCE</scope>
</reference>
<feature type="domain" description="Translin-associated factor X-interacting protein 1 N-terminal" evidence="4">
    <location>
        <begin position="170"/>
        <end position="281"/>
    </location>
</feature>
<evidence type="ECO:0000313" key="5">
    <source>
        <dbReference type="EMBL" id="CAF1257343.1"/>
    </source>
</evidence>
<dbReference type="AlphaFoldDB" id="A0A815Q2N6"/>
<accession>A0A815Q2N6</accession>
<feature type="coiled-coil region" evidence="2">
    <location>
        <begin position="263"/>
        <end position="338"/>
    </location>
</feature>
<sequence>MSSQLKQICNTIYREQVQSIRDLTSGHLNENHLYHARETIDGKRKPTWSSSQKPHPTLRPSHRLKTYSNTVEQMKDCLVDFTYVSLPELPKKQTSRADEQPSLSSSSSLTIEQLPPINNQRIHVPTFSIDLSEEQRVRKMKTFNDKVIQSKDVNLHGLGYSEDFVVQVEQTLLRKLSAVDGQNKQQTLSLSRLQAYGDALGQLTQGSVAFGPVLERIKDEYELYLDHLLINQPEHGSHIAEQLKRLRQAQPRFSATSSELFDINKIEDRTRQAIERNRQLKEELKRAKQERIQSEIEASNRMKNVSVGFRVKSQAELVDDLRQKIFDLLDEITKKRQELNESYVHISVCSLLQQAIRDTQMVVLNTSKDNERLLVELDKLEQKIREEVLTNDQSEFTEEHVEQIIELVKKLDVLHMKKGISGDDDADNSNFLHTYDDYFS</sequence>
<dbReference type="Pfam" id="PF15739">
    <property type="entry name" value="TSNAXIP1_N"/>
    <property type="match status" value="1"/>
</dbReference>
<keyword evidence="1 2" id="KW-0175">Coiled coil</keyword>
<gene>
    <name evidence="5" type="ORF">EDS130_LOCUS28319</name>
    <name evidence="6" type="ORF">XAT740_LOCUS37198</name>
</gene>
<evidence type="ECO:0000313" key="7">
    <source>
        <dbReference type="Proteomes" id="UP000663828"/>
    </source>
</evidence>
<dbReference type="EMBL" id="CAJNOR010003887">
    <property type="protein sequence ID" value="CAF1456745.1"/>
    <property type="molecule type" value="Genomic_DNA"/>
</dbReference>
<dbReference type="PANTHER" id="PTHR34916:SF1">
    <property type="entry name" value="GI:13385330"/>
    <property type="match status" value="1"/>
</dbReference>
<name>A0A815Q2N6_ADIRI</name>
<feature type="region of interest" description="Disordered" evidence="3">
    <location>
        <begin position="41"/>
        <end position="60"/>
    </location>
</feature>
<evidence type="ECO:0000256" key="1">
    <source>
        <dbReference type="ARBA" id="ARBA00023054"/>
    </source>
</evidence>
<organism evidence="6 7">
    <name type="scientific">Adineta ricciae</name>
    <name type="common">Rotifer</name>
    <dbReference type="NCBI Taxonomy" id="249248"/>
    <lineage>
        <taxon>Eukaryota</taxon>
        <taxon>Metazoa</taxon>
        <taxon>Spiralia</taxon>
        <taxon>Gnathifera</taxon>
        <taxon>Rotifera</taxon>
        <taxon>Eurotatoria</taxon>
        <taxon>Bdelloidea</taxon>
        <taxon>Adinetida</taxon>
        <taxon>Adinetidae</taxon>
        <taxon>Adineta</taxon>
    </lineage>
</organism>
<evidence type="ECO:0000256" key="2">
    <source>
        <dbReference type="SAM" id="Coils"/>
    </source>
</evidence>
<evidence type="ECO:0000259" key="4">
    <source>
        <dbReference type="Pfam" id="PF15739"/>
    </source>
</evidence>
<feature type="coiled-coil region" evidence="2">
    <location>
        <begin position="363"/>
        <end position="390"/>
    </location>
</feature>
<proteinExistence type="predicted"/>
<dbReference type="Proteomes" id="UP000663852">
    <property type="component" value="Unassembled WGS sequence"/>
</dbReference>